<dbReference type="OMA" id="ECTRDAG"/>
<sequence>MGGRGIITPVTRRRSSLSPSAATASPGSVSITTLVEEQEANARTRSDGVSSHRTGEPDRQSTDAQPSGPGSSTRSPSRGRDFRSSGRGGIGNIRRASQDPSGPAPAANAAASRDVSIARGRERPAVEHERVRSTGRGGVGNIRSTSVARADAAPLAASELSGRAAAEAEYERAVRLAREEEMRAAKHSSGRGGAGNISRQSPHQSRAESLHERCTYSFECTRDAGRCSGECSEFSALRTIGLGHCFPPSQPHFGIP</sequence>
<gene>
    <name evidence="2" type="ORF">WOLCODRAFT_141328</name>
</gene>
<evidence type="ECO:0000313" key="2">
    <source>
        <dbReference type="EMBL" id="PCH39615.1"/>
    </source>
</evidence>
<dbReference type="InterPro" id="IPR053203">
    <property type="entry name" value="Cisplatin_resist-associated"/>
</dbReference>
<feature type="region of interest" description="Disordered" evidence="1">
    <location>
        <begin position="1"/>
        <end position="142"/>
    </location>
</feature>
<dbReference type="EMBL" id="KB468020">
    <property type="protein sequence ID" value="PCH39615.1"/>
    <property type="molecule type" value="Genomic_DNA"/>
</dbReference>
<accession>A0A2H3JDH3</accession>
<dbReference type="OrthoDB" id="2537432at2759"/>
<feature type="compositionally biased region" description="Low complexity" evidence="1">
    <location>
        <begin position="16"/>
        <end position="30"/>
    </location>
</feature>
<feature type="compositionally biased region" description="Low complexity" evidence="1">
    <location>
        <begin position="66"/>
        <end position="76"/>
    </location>
</feature>
<dbReference type="AlphaFoldDB" id="A0A2H3JDH3"/>
<protein>
    <submittedName>
        <fullName evidence="2">Uncharacterized protein</fullName>
    </submittedName>
</protein>
<evidence type="ECO:0000256" key="1">
    <source>
        <dbReference type="SAM" id="MobiDB-lite"/>
    </source>
</evidence>
<dbReference type="PANTHER" id="PTHR34693">
    <property type="entry name" value="PROTEIN PAR32"/>
    <property type="match status" value="1"/>
</dbReference>
<feature type="compositionally biased region" description="Basic and acidic residues" evidence="1">
    <location>
        <begin position="119"/>
        <end position="132"/>
    </location>
</feature>
<reference evidence="2 3" key="1">
    <citation type="journal article" date="2012" name="Science">
        <title>The Paleozoic origin of enzymatic lignin decomposition reconstructed from 31 fungal genomes.</title>
        <authorList>
            <person name="Floudas D."/>
            <person name="Binder M."/>
            <person name="Riley R."/>
            <person name="Barry K."/>
            <person name="Blanchette R.A."/>
            <person name="Henrissat B."/>
            <person name="Martinez A.T."/>
            <person name="Otillar R."/>
            <person name="Spatafora J.W."/>
            <person name="Yadav J.S."/>
            <person name="Aerts A."/>
            <person name="Benoit I."/>
            <person name="Boyd A."/>
            <person name="Carlson A."/>
            <person name="Copeland A."/>
            <person name="Coutinho P.M."/>
            <person name="de Vries R.P."/>
            <person name="Ferreira P."/>
            <person name="Findley K."/>
            <person name="Foster B."/>
            <person name="Gaskell J."/>
            <person name="Glotzer D."/>
            <person name="Gorecki P."/>
            <person name="Heitman J."/>
            <person name="Hesse C."/>
            <person name="Hori C."/>
            <person name="Igarashi K."/>
            <person name="Jurgens J.A."/>
            <person name="Kallen N."/>
            <person name="Kersten P."/>
            <person name="Kohler A."/>
            <person name="Kuees U."/>
            <person name="Kumar T.K.A."/>
            <person name="Kuo A."/>
            <person name="LaButti K."/>
            <person name="Larrondo L.F."/>
            <person name="Lindquist E."/>
            <person name="Ling A."/>
            <person name="Lombard V."/>
            <person name="Lucas S."/>
            <person name="Lundell T."/>
            <person name="Martin R."/>
            <person name="McLaughlin D.J."/>
            <person name="Morgenstern I."/>
            <person name="Morin E."/>
            <person name="Murat C."/>
            <person name="Nagy L.G."/>
            <person name="Nolan M."/>
            <person name="Ohm R.A."/>
            <person name="Patyshakuliyeva A."/>
            <person name="Rokas A."/>
            <person name="Ruiz-Duenas F.J."/>
            <person name="Sabat G."/>
            <person name="Salamov A."/>
            <person name="Samejima M."/>
            <person name="Schmutz J."/>
            <person name="Slot J.C."/>
            <person name="St John F."/>
            <person name="Stenlid J."/>
            <person name="Sun H."/>
            <person name="Sun S."/>
            <person name="Syed K."/>
            <person name="Tsang A."/>
            <person name="Wiebenga A."/>
            <person name="Young D."/>
            <person name="Pisabarro A."/>
            <person name="Eastwood D.C."/>
            <person name="Martin F."/>
            <person name="Cullen D."/>
            <person name="Grigoriev I.V."/>
            <person name="Hibbett D.S."/>
        </authorList>
    </citation>
    <scope>NUCLEOTIDE SEQUENCE [LARGE SCALE GENOMIC DNA]</scope>
    <source>
        <strain evidence="2 3">MD-104</strain>
    </source>
</reference>
<dbReference type="STRING" id="742152.A0A2H3JDH3"/>
<name>A0A2H3JDH3_WOLCO</name>
<dbReference type="Proteomes" id="UP000218811">
    <property type="component" value="Unassembled WGS sequence"/>
</dbReference>
<dbReference type="PANTHER" id="PTHR34693:SF1">
    <property type="entry name" value="PROTEIN PAR32"/>
    <property type="match status" value="1"/>
</dbReference>
<evidence type="ECO:0000313" key="3">
    <source>
        <dbReference type="Proteomes" id="UP000218811"/>
    </source>
</evidence>
<keyword evidence="3" id="KW-1185">Reference proteome</keyword>
<proteinExistence type="predicted"/>
<organism evidence="2 3">
    <name type="scientific">Wolfiporia cocos (strain MD-104)</name>
    <name type="common">Brown rot fungus</name>
    <dbReference type="NCBI Taxonomy" id="742152"/>
    <lineage>
        <taxon>Eukaryota</taxon>
        <taxon>Fungi</taxon>
        <taxon>Dikarya</taxon>
        <taxon>Basidiomycota</taxon>
        <taxon>Agaricomycotina</taxon>
        <taxon>Agaricomycetes</taxon>
        <taxon>Polyporales</taxon>
        <taxon>Phaeolaceae</taxon>
        <taxon>Wolfiporia</taxon>
    </lineage>
</organism>
<feature type="region of interest" description="Disordered" evidence="1">
    <location>
        <begin position="184"/>
        <end position="208"/>
    </location>
</feature>